<keyword evidence="2" id="KW-1185">Reference proteome</keyword>
<sequence length="113" mass="12733">MSFKSATVYMLPSWLTEYDEYRANLQVVPAYRFNKKYFPVGCASVTAVITQLVAFTGSGFKTLMHGNDFSGTGLNDSLQRVLVFLVLVRQFKNLFNCLFVRCDEVTASYCSIA</sequence>
<gene>
    <name evidence="1" type="ORF">BA1DRAFT_00851</name>
</gene>
<reference evidence="1 2" key="1">
    <citation type="submission" date="2014-03" db="EMBL/GenBank/DDBJ databases">
        <title>Draft Genome of Photorhabdus luminescens BA1, an Egyptian Isolate.</title>
        <authorList>
            <person name="Ghazal S."/>
            <person name="Hurst S.G.IV."/>
            <person name="Morris K."/>
            <person name="Thomas K."/>
            <person name="Tisa L.S."/>
        </authorList>
    </citation>
    <scope>NUCLEOTIDE SEQUENCE [LARGE SCALE GENOMIC DNA]</scope>
    <source>
        <strain evidence="1 2">BA1</strain>
    </source>
</reference>
<dbReference type="Proteomes" id="UP000023464">
    <property type="component" value="Unassembled WGS sequence"/>
</dbReference>
<evidence type="ECO:0000313" key="1">
    <source>
        <dbReference type="EMBL" id="EYU16567.1"/>
    </source>
</evidence>
<evidence type="ECO:0000313" key="2">
    <source>
        <dbReference type="Proteomes" id="UP000023464"/>
    </source>
</evidence>
<proteinExistence type="predicted"/>
<comment type="caution">
    <text evidence="1">The sequence shown here is derived from an EMBL/GenBank/DDBJ whole genome shotgun (WGS) entry which is preliminary data.</text>
</comment>
<dbReference type="AlphaFoldDB" id="A0A022PKC5"/>
<name>A0A022PKC5_9GAMM</name>
<dbReference type="EMBL" id="JFGV01000009">
    <property type="protein sequence ID" value="EYU16567.1"/>
    <property type="molecule type" value="Genomic_DNA"/>
</dbReference>
<organism evidence="1 2">
    <name type="scientific">Photorhabdus aegyptia</name>
    <dbReference type="NCBI Taxonomy" id="2805098"/>
    <lineage>
        <taxon>Bacteria</taxon>
        <taxon>Pseudomonadati</taxon>
        <taxon>Pseudomonadota</taxon>
        <taxon>Gammaproteobacteria</taxon>
        <taxon>Enterobacterales</taxon>
        <taxon>Morganellaceae</taxon>
        <taxon>Photorhabdus</taxon>
    </lineage>
</organism>
<protein>
    <submittedName>
        <fullName evidence="1">Uncharacterized protein</fullName>
    </submittedName>
</protein>
<accession>A0A022PKC5</accession>